<dbReference type="PANTHER" id="PTHR11709:SF511">
    <property type="entry name" value="LACCASE"/>
    <property type="match status" value="1"/>
</dbReference>
<dbReference type="PROSITE" id="PS00080">
    <property type="entry name" value="MULTICOPPER_OXIDASE2"/>
    <property type="match status" value="1"/>
</dbReference>
<dbReference type="Pfam" id="PF00394">
    <property type="entry name" value="Cu-oxidase"/>
    <property type="match status" value="1"/>
</dbReference>
<dbReference type="Pfam" id="PF07731">
    <property type="entry name" value="Cu-oxidase_2"/>
    <property type="match status" value="1"/>
</dbReference>
<dbReference type="PROSITE" id="PS00079">
    <property type="entry name" value="MULTICOPPER_OXIDASE1"/>
    <property type="match status" value="1"/>
</dbReference>
<comment type="similarity">
    <text evidence="1">Belongs to the multicopper oxidase family.</text>
</comment>
<organism evidence="10 11">
    <name type="scientific">Armillaria luteobubalina</name>
    <dbReference type="NCBI Taxonomy" id="153913"/>
    <lineage>
        <taxon>Eukaryota</taxon>
        <taxon>Fungi</taxon>
        <taxon>Dikarya</taxon>
        <taxon>Basidiomycota</taxon>
        <taxon>Agaricomycotina</taxon>
        <taxon>Agaricomycetes</taxon>
        <taxon>Agaricomycetidae</taxon>
        <taxon>Agaricales</taxon>
        <taxon>Marasmiineae</taxon>
        <taxon>Physalacriaceae</taxon>
        <taxon>Armillaria</taxon>
    </lineage>
</organism>
<evidence type="ECO:0000259" key="8">
    <source>
        <dbReference type="Pfam" id="PF07731"/>
    </source>
</evidence>
<dbReference type="SUPFAM" id="SSF49503">
    <property type="entry name" value="Cupredoxins"/>
    <property type="match status" value="3"/>
</dbReference>
<keyword evidence="4" id="KW-0186">Copper</keyword>
<keyword evidence="11" id="KW-1185">Reference proteome</keyword>
<evidence type="ECO:0000313" key="10">
    <source>
        <dbReference type="EMBL" id="KAK0486646.1"/>
    </source>
</evidence>
<dbReference type="InterPro" id="IPR002355">
    <property type="entry name" value="Cu_oxidase_Cu_BS"/>
</dbReference>
<protein>
    <submittedName>
        <fullName evidence="10">Laccase LCC3-3</fullName>
    </submittedName>
</protein>
<dbReference type="InterPro" id="IPR011706">
    <property type="entry name" value="Cu-oxidase_C"/>
</dbReference>
<evidence type="ECO:0000259" key="7">
    <source>
        <dbReference type="Pfam" id="PF00394"/>
    </source>
</evidence>
<gene>
    <name evidence="10" type="ORF">EDD18DRAFT_1311649</name>
</gene>
<dbReference type="InterPro" id="IPR045087">
    <property type="entry name" value="Cu-oxidase_fam"/>
</dbReference>
<keyword evidence="6" id="KW-0325">Glycoprotein</keyword>
<keyword evidence="3" id="KW-0560">Oxidoreductase</keyword>
<dbReference type="InterPro" id="IPR011707">
    <property type="entry name" value="Cu-oxidase-like_N"/>
</dbReference>
<comment type="caution">
    <text evidence="10">The sequence shown here is derived from an EMBL/GenBank/DDBJ whole genome shotgun (WGS) entry which is preliminary data.</text>
</comment>
<dbReference type="InterPro" id="IPR001117">
    <property type="entry name" value="Cu-oxidase_2nd"/>
</dbReference>
<feature type="domain" description="Plastocyanin-like" evidence="8">
    <location>
        <begin position="320"/>
        <end position="436"/>
    </location>
</feature>
<evidence type="ECO:0000259" key="9">
    <source>
        <dbReference type="Pfam" id="PF07732"/>
    </source>
</evidence>
<dbReference type="PANTHER" id="PTHR11709">
    <property type="entry name" value="MULTI-COPPER OXIDASE"/>
    <property type="match status" value="1"/>
</dbReference>
<feature type="domain" description="Plastocyanin-like" evidence="7">
    <location>
        <begin position="116"/>
        <end position="257"/>
    </location>
</feature>
<proteinExistence type="inferred from homology"/>
<feature type="domain" description="Plastocyanin-like" evidence="9">
    <location>
        <begin position="11"/>
        <end position="104"/>
    </location>
</feature>
<dbReference type="Proteomes" id="UP001175228">
    <property type="component" value="Unassembled WGS sequence"/>
</dbReference>
<reference evidence="10" key="1">
    <citation type="submission" date="2023-06" db="EMBL/GenBank/DDBJ databases">
        <authorList>
            <consortium name="Lawrence Berkeley National Laboratory"/>
            <person name="Ahrendt S."/>
            <person name="Sahu N."/>
            <person name="Indic B."/>
            <person name="Wong-Bajracharya J."/>
            <person name="Merenyi Z."/>
            <person name="Ke H.-M."/>
            <person name="Monk M."/>
            <person name="Kocsube S."/>
            <person name="Drula E."/>
            <person name="Lipzen A."/>
            <person name="Balint B."/>
            <person name="Henrissat B."/>
            <person name="Andreopoulos B."/>
            <person name="Martin F.M."/>
            <person name="Harder C.B."/>
            <person name="Rigling D."/>
            <person name="Ford K.L."/>
            <person name="Foster G.D."/>
            <person name="Pangilinan J."/>
            <person name="Papanicolaou A."/>
            <person name="Barry K."/>
            <person name="LaButti K."/>
            <person name="Viragh M."/>
            <person name="Koriabine M."/>
            <person name="Yan M."/>
            <person name="Riley R."/>
            <person name="Champramary S."/>
            <person name="Plett K.L."/>
            <person name="Tsai I.J."/>
            <person name="Slot J."/>
            <person name="Sipos G."/>
            <person name="Plett J."/>
            <person name="Nagy L.G."/>
            <person name="Grigoriev I.V."/>
        </authorList>
    </citation>
    <scope>NUCLEOTIDE SEQUENCE</scope>
    <source>
        <strain evidence="10">HWK02</strain>
    </source>
</reference>
<dbReference type="CDD" id="cd13903">
    <property type="entry name" value="CuRO_3_Tv-LCC_like"/>
    <property type="match status" value="1"/>
</dbReference>
<accession>A0AA39PLX6</accession>
<dbReference type="AlphaFoldDB" id="A0AA39PLX6"/>
<evidence type="ECO:0000256" key="4">
    <source>
        <dbReference type="ARBA" id="ARBA00023008"/>
    </source>
</evidence>
<keyword evidence="2" id="KW-0479">Metal-binding</keyword>
<sequence length="464" mass="51703">MWRKRRISALCAQPGDVFEINVLNNLTDNTTLQSPSIHWHGLFQKGSNWADGPAFINQCPIAKGDSFVYRFDSAGQAGTLWHHSHLSIQYCDGLRGPFVIYDPDDPHAHLYDVDDESTILLSDWYHPPIKQSKFPLVVDTHFIFNTPAATLINGLGRYTSNSTSKLSVISVLLGKRYRFRMISMACDPSFSWTIIEVDGVNHVPYTVDQIEIFAGQRYSFVLTADQPVNNYWIRALPSADSTGFINGINSAILRYFGAREIEPEIETTVSVLPMNDTDLTPLENPGAPRGAKVGHVDYALKLAFSLVLGGRYSVNGANFTPPEMPMLLQILSGAQNAHDLLPSGSIYSLPSNATIEIQCLEDPFHLHGRAFYVVRSAGSTEYNYENPVRRDVVNTGNKGDNVTIRFRTDNPGPWFLHCHIDWHLEAGLAVVFAEDTGNWKNTIDPTDQWAGLCPIYTGLMPEAL</sequence>
<evidence type="ECO:0000256" key="3">
    <source>
        <dbReference type="ARBA" id="ARBA00023002"/>
    </source>
</evidence>
<evidence type="ECO:0000256" key="6">
    <source>
        <dbReference type="ARBA" id="ARBA00023180"/>
    </source>
</evidence>
<evidence type="ECO:0000256" key="5">
    <source>
        <dbReference type="ARBA" id="ARBA00023157"/>
    </source>
</evidence>
<dbReference type="GO" id="GO:0016491">
    <property type="term" value="F:oxidoreductase activity"/>
    <property type="evidence" value="ECO:0007669"/>
    <property type="project" value="UniProtKB-KW"/>
</dbReference>
<dbReference type="Gene3D" id="2.60.40.420">
    <property type="entry name" value="Cupredoxins - blue copper proteins"/>
    <property type="match status" value="3"/>
</dbReference>
<evidence type="ECO:0000313" key="11">
    <source>
        <dbReference type="Proteomes" id="UP001175228"/>
    </source>
</evidence>
<dbReference type="EMBL" id="JAUEPU010000047">
    <property type="protein sequence ID" value="KAK0486646.1"/>
    <property type="molecule type" value="Genomic_DNA"/>
</dbReference>
<dbReference type="GO" id="GO:0005507">
    <property type="term" value="F:copper ion binding"/>
    <property type="evidence" value="ECO:0007669"/>
    <property type="project" value="InterPro"/>
</dbReference>
<dbReference type="FunFam" id="2.60.40.420:FF:000045">
    <property type="entry name" value="Laccase 2"/>
    <property type="match status" value="1"/>
</dbReference>
<evidence type="ECO:0000256" key="2">
    <source>
        <dbReference type="ARBA" id="ARBA00022723"/>
    </source>
</evidence>
<dbReference type="InterPro" id="IPR008972">
    <property type="entry name" value="Cupredoxin"/>
</dbReference>
<name>A0AA39PLX6_9AGAR</name>
<dbReference type="InterPro" id="IPR033138">
    <property type="entry name" value="Cu_oxidase_CS"/>
</dbReference>
<dbReference type="Pfam" id="PF07732">
    <property type="entry name" value="Cu-oxidase_3"/>
    <property type="match status" value="1"/>
</dbReference>
<keyword evidence="5" id="KW-1015">Disulfide bond</keyword>
<evidence type="ECO:0000256" key="1">
    <source>
        <dbReference type="ARBA" id="ARBA00010609"/>
    </source>
</evidence>